<dbReference type="PANTHER" id="PTHR30055">
    <property type="entry name" value="HTH-TYPE TRANSCRIPTIONAL REGULATOR RUTR"/>
    <property type="match status" value="1"/>
</dbReference>
<comment type="caution">
    <text evidence="4">The sequence shown here is derived from an EMBL/GenBank/DDBJ whole genome shotgun (WGS) entry which is preliminary data.</text>
</comment>
<dbReference type="Proteomes" id="UP001501414">
    <property type="component" value="Unassembled WGS sequence"/>
</dbReference>
<evidence type="ECO:0000256" key="2">
    <source>
        <dbReference type="PROSITE-ProRule" id="PRU00335"/>
    </source>
</evidence>
<dbReference type="InterPro" id="IPR001647">
    <property type="entry name" value="HTH_TetR"/>
</dbReference>
<dbReference type="InterPro" id="IPR040611">
    <property type="entry name" value="AlkX_C"/>
</dbReference>
<accession>A0ABP4IM91</accession>
<dbReference type="PRINTS" id="PR00455">
    <property type="entry name" value="HTHTETR"/>
</dbReference>
<evidence type="ECO:0000259" key="3">
    <source>
        <dbReference type="PROSITE" id="PS50977"/>
    </source>
</evidence>
<keyword evidence="1 2" id="KW-0238">DNA-binding</keyword>
<dbReference type="PANTHER" id="PTHR30055:SF153">
    <property type="entry name" value="HTH-TYPE TRANSCRIPTIONAL REPRESSOR RV3405C"/>
    <property type="match status" value="1"/>
</dbReference>
<dbReference type="EMBL" id="BAAAJK010000014">
    <property type="protein sequence ID" value="GAA1391736.1"/>
    <property type="molecule type" value="Genomic_DNA"/>
</dbReference>
<keyword evidence="5" id="KW-1185">Reference proteome</keyword>
<protein>
    <recommendedName>
        <fullName evidence="3">HTH tetR-type domain-containing protein</fullName>
    </recommendedName>
</protein>
<dbReference type="InterPro" id="IPR009057">
    <property type="entry name" value="Homeodomain-like_sf"/>
</dbReference>
<dbReference type="SUPFAM" id="SSF46689">
    <property type="entry name" value="Homeodomain-like"/>
    <property type="match status" value="1"/>
</dbReference>
<feature type="domain" description="HTH tetR-type" evidence="3">
    <location>
        <begin position="12"/>
        <end position="72"/>
    </location>
</feature>
<gene>
    <name evidence="4" type="ORF">GCM10009613_34830</name>
</gene>
<name>A0ABP4IM91_9PSEU</name>
<dbReference type="Pfam" id="PF00440">
    <property type="entry name" value="TetR_N"/>
    <property type="match status" value="1"/>
</dbReference>
<proteinExistence type="predicted"/>
<reference evidence="5" key="1">
    <citation type="journal article" date="2019" name="Int. J. Syst. Evol. Microbiol.">
        <title>The Global Catalogue of Microorganisms (GCM) 10K type strain sequencing project: providing services to taxonomists for standard genome sequencing and annotation.</title>
        <authorList>
            <consortium name="The Broad Institute Genomics Platform"/>
            <consortium name="The Broad Institute Genome Sequencing Center for Infectious Disease"/>
            <person name="Wu L."/>
            <person name="Ma J."/>
        </authorList>
    </citation>
    <scope>NUCLEOTIDE SEQUENCE [LARGE SCALE GENOMIC DNA]</scope>
    <source>
        <strain evidence="5">JCM 11896</strain>
    </source>
</reference>
<dbReference type="InterPro" id="IPR050109">
    <property type="entry name" value="HTH-type_TetR-like_transc_reg"/>
</dbReference>
<dbReference type="PROSITE" id="PS50977">
    <property type="entry name" value="HTH_TETR_2"/>
    <property type="match status" value="1"/>
</dbReference>
<evidence type="ECO:0000313" key="4">
    <source>
        <dbReference type="EMBL" id="GAA1391736.1"/>
    </source>
</evidence>
<feature type="DNA-binding region" description="H-T-H motif" evidence="2">
    <location>
        <begin position="35"/>
        <end position="54"/>
    </location>
</feature>
<dbReference type="Pfam" id="PF18556">
    <property type="entry name" value="TetR_C_35"/>
    <property type="match status" value="1"/>
</dbReference>
<evidence type="ECO:0000256" key="1">
    <source>
        <dbReference type="ARBA" id="ARBA00023125"/>
    </source>
</evidence>
<evidence type="ECO:0000313" key="5">
    <source>
        <dbReference type="Proteomes" id="UP001501414"/>
    </source>
</evidence>
<dbReference type="Gene3D" id="1.10.357.10">
    <property type="entry name" value="Tetracycline Repressor, domain 2"/>
    <property type="match status" value="1"/>
</dbReference>
<organism evidence="4 5">
    <name type="scientific">Pseudonocardia kongjuensis</name>
    <dbReference type="NCBI Taxonomy" id="102227"/>
    <lineage>
        <taxon>Bacteria</taxon>
        <taxon>Bacillati</taxon>
        <taxon>Actinomycetota</taxon>
        <taxon>Actinomycetes</taxon>
        <taxon>Pseudonocardiales</taxon>
        <taxon>Pseudonocardiaceae</taxon>
        <taxon>Pseudonocardia</taxon>
    </lineage>
</organism>
<sequence length="253" mass="26990">MDVLDPGREPPDATAGRVLSAARRVVEEFGLRRFTMDQVARRGRVSRMTVYRHFPRKDELVRALLTAELRRFTTEADAVVEAEPTIDGKLAVGVRFCVEHLRRHPVLARLLRTEPEILLPHLTTAGGPLISVATEWISGHVRREVAAAGLQIPPGHVQPLAELLVRLVVSLVLNPVSTLDLDSDEGWDRVRALYVAPFVAVLAREAEPVGGAAAPAEPVAPAEPAAAAVPAVPAAPATSGAAEAAAVASVNRP</sequence>